<dbReference type="Gene3D" id="3.30.450.20">
    <property type="entry name" value="PAS domain"/>
    <property type="match status" value="1"/>
</dbReference>
<keyword evidence="17" id="KW-1185">Reference proteome</keyword>
<dbReference type="EC" id="2.7.13.3" evidence="2"/>
<dbReference type="Pfam" id="PF00512">
    <property type="entry name" value="HisKA"/>
    <property type="match status" value="1"/>
</dbReference>
<dbReference type="GO" id="GO:0006355">
    <property type="term" value="P:regulation of DNA-templated transcription"/>
    <property type="evidence" value="ECO:0007669"/>
    <property type="project" value="InterPro"/>
</dbReference>
<dbReference type="InterPro" id="IPR000014">
    <property type="entry name" value="PAS"/>
</dbReference>
<reference evidence="16 17" key="1">
    <citation type="journal article" date="2004" name="Proc. Natl. Acad. Sci. U.S.A.">
        <title>Genome sequence of the deep-sea gamma-proteobacterium Idiomarina loihiensis reveals amino acid fermentation as a source of carbon and energy.</title>
        <authorList>
            <person name="Hou S."/>
            <person name="Saw J.H."/>
            <person name="Lee K.S."/>
            <person name="Freitas T.A."/>
            <person name="Belisle C."/>
            <person name="Kawarabayasi Y."/>
            <person name="Donachie S.P."/>
            <person name="Pikina A."/>
            <person name="Galperin M.Y."/>
            <person name="Koonin E.V."/>
            <person name="Makarova K.S."/>
            <person name="Omelchenko M.V."/>
            <person name="Sorokin A."/>
            <person name="Wolf Y.I."/>
            <person name="Li Q.X."/>
            <person name="Keum Y.S."/>
            <person name="Campbell S."/>
            <person name="Denery J."/>
            <person name="Aizawa S."/>
            <person name="Shibata S."/>
            <person name="Malahoff A."/>
            <person name="Alam M."/>
        </authorList>
    </citation>
    <scope>NUCLEOTIDE SEQUENCE [LARGE SCALE GENOMIC DNA]</scope>
    <source>
        <strain evidence="17">ATCC BAA-735 / DSM 15497 / L2-TR</strain>
    </source>
</reference>
<dbReference type="PANTHER" id="PTHR43065:SF16">
    <property type="entry name" value="SENSORY HISTIDINE KINASE_PHOSPHATASE NTRB"/>
    <property type="match status" value="1"/>
</dbReference>
<evidence type="ECO:0000256" key="9">
    <source>
        <dbReference type="ARBA" id="ARBA00023012"/>
    </source>
</evidence>
<dbReference type="SMART" id="SM00387">
    <property type="entry name" value="HATPase_c"/>
    <property type="match status" value="1"/>
</dbReference>
<dbReference type="EMBL" id="AE017340">
    <property type="protein sequence ID" value="AAV83268.1"/>
    <property type="molecule type" value="Genomic_DNA"/>
</dbReference>
<dbReference type="SUPFAM" id="SSF55785">
    <property type="entry name" value="PYP-like sensor domain (PAS domain)"/>
    <property type="match status" value="1"/>
</dbReference>
<dbReference type="STRING" id="283942.IL2436"/>
<sequence>MPYPVAPTWCVIYPAFVNDSALLNQLLTGILILDDRLTIRYVNSSAESLLDHSAKRLLGEPFTAAFYQCSLASETLMECLNSEQTVLNAEAQFALHSGHNIRVETSIQTVEQPFGRALLLELKQVDQLRRINQEDQQRNQLFATQHLLRGMAHEIKNPLGGLRGAAQLLARQLPDESLTEYTDLIITQSDRLRYLVDRLLGPVKRGESKETNIHEVLERVARTLVYEYGDSLNLVRDYDPSLPDIQVVAEACEQVFLNIAQNAAQAMSGEGTITIKTRVEHQLTLFGQRYRQCAVVTLTDNGPGIPAELRETLFYPLISGRAEGTGLGLSLAQNLVHQHKGKIDFDSSPGKTRFSVYLPYLSAENGNEVTDDH</sequence>
<dbReference type="InterPro" id="IPR036097">
    <property type="entry name" value="HisK_dim/P_sf"/>
</dbReference>
<evidence type="ECO:0000256" key="8">
    <source>
        <dbReference type="ARBA" id="ARBA00022840"/>
    </source>
</evidence>
<evidence type="ECO:0000313" key="16">
    <source>
        <dbReference type="EMBL" id="AAV83268.1"/>
    </source>
</evidence>
<evidence type="ECO:0000256" key="5">
    <source>
        <dbReference type="ARBA" id="ARBA00022741"/>
    </source>
</evidence>
<evidence type="ECO:0000256" key="2">
    <source>
        <dbReference type="ARBA" id="ARBA00012438"/>
    </source>
</evidence>
<dbReference type="PRINTS" id="PR00344">
    <property type="entry name" value="BCTRLSENSOR"/>
</dbReference>
<dbReference type="Gene3D" id="3.30.565.10">
    <property type="entry name" value="Histidine kinase-like ATPase, C-terminal domain"/>
    <property type="match status" value="1"/>
</dbReference>
<evidence type="ECO:0000256" key="7">
    <source>
        <dbReference type="ARBA" id="ARBA00022801"/>
    </source>
</evidence>
<dbReference type="SUPFAM" id="SSF47384">
    <property type="entry name" value="Homodimeric domain of signal transducing histidine kinase"/>
    <property type="match status" value="1"/>
</dbReference>
<keyword evidence="10" id="KW-0535">Nitrogen fixation</keyword>
<dbReference type="KEGG" id="ilo:IL2436"/>
<keyword evidence="8" id="KW-0067">ATP-binding</keyword>
<dbReference type="Pfam" id="PF00989">
    <property type="entry name" value="PAS"/>
    <property type="match status" value="1"/>
</dbReference>
<protein>
    <recommendedName>
        <fullName evidence="12">Sensory histidine kinase/phosphatase NtrB</fullName>
        <ecNumber evidence="2">2.7.13.3</ecNumber>
    </recommendedName>
    <alternativeName>
        <fullName evidence="13">Nitrogen regulation protein NR(II)</fullName>
    </alternativeName>
    <alternativeName>
        <fullName evidence="14">Nitrogen regulator II</fullName>
    </alternativeName>
</protein>
<keyword evidence="6 16" id="KW-0418">Kinase</keyword>
<dbReference type="InterPro" id="IPR036890">
    <property type="entry name" value="HATPase_C_sf"/>
</dbReference>
<keyword evidence="3" id="KW-0597">Phosphoprotein</keyword>
<dbReference type="InterPro" id="IPR004358">
    <property type="entry name" value="Sig_transdc_His_kin-like_C"/>
</dbReference>
<comment type="catalytic activity">
    <reaction evidence="1">
        <text>ATP + protein L-histidine = ADP + protein N-phospho-L-histidine.</text>
        <dbReference type="EC" id="2.7.13.3"/>
    </reaction>
</comment>
<organism evidence="16 17">
    <name type="scientific">Idiomarina loihiensis (strain ATCC BAA-735 / DSM 15497 / L2-TR)</name>
    <dbReference type="NCBI Taxonomy" id="283942"/>
    <lineage>
        <taxon>Bacteria</taxon>
        <taxon>Pseudomonadati</taxon>
        <taxon>Pseudomonadota</taxon>
        <taxon>Gammaproteobacteria</taxon>
        <taxon>Alteromonadales</taxon>
        <taxon>Idiomarinaceae</taxon>
        <taxon>Idiomarina</taxon>
    </lineage>
</organism>
<evidence type="ECO:0000256" key="11">
    <source>
        <dbReference type="ARBA" id="ARBA00037696"/>
    </source>
</evidence>
<evidence type="ECO:0000256" key="4">
    <source>
        <dbReference type="ARBA" id="ARBA00022679"/>
    </source>
</evidence>
<dbReference type="SUPFAM" id="SSF55874">
    <property type="entry name" value="ATPase domain of HSP90 chaperone/DNA topoisomerase II/histidine kinase"/>
    <property type="match status" value="1"/>
</dbReference>
<evidence type="ECO:0000256" key="12">
    <source>
        <dbReference type="ARBA" id="ARBA00039567"/>
    </source>
</evidence>
<dbReference type="eggNOG" id="COG3852">
    <property type="taxonomic scope" value="Bacteria"/>
</dbReference>
<dbReference type="GO" id="GO:0005524">
    <property type="term" value="F:ATP binding"/>
    <property type="evidence" value="ECO:0007669"/>
    <property type="project" value="UniProtKB-KW"/>
</dbReference>
<dbReference type="CDD" id="cd00082">
    <property type="entry name" value="HisKA"/>
    <property type="match status" value="1"/>
</dbReference>
<dbReference type="InterPro" id="IPR003594">
    <property type="entry name" value="HATPase_dom"/>
</dbReference>
<evidence type="ECO:0000256" key="14">
    <source>
        <dbReference type="ARBA" id="ARBA00043094"/>
    </source>
</evidence>
<dbReference type="AlphaFoldDB" id="Q5QUX6"/>
<keyword evidence="4" id="KW-0808">Transferase</keyword>
<dbReference type="NCBIfam" id="NF008293">
    <property type="entry name" value="PRK11073.1"/>
    <property type="match status" value="1"/>
</dbReference>
<evidence type="ECO:0000256" key="13">
    <source>
        <dbReference type="ARBA" id="ARBA00042313"/>
    </source>
</evidence>
<dbReference type="RefSeq" id="WP_011235661.1">
    <property type="nucleotide sequence ID" value="NC_006512.1"/>
</dbReference>
<evidence type="ECO:0000259" key="15">
    <source>
        <dbReference type="PROSITE" id="PS50109"/>
    </source>
</evidence>
<name>Q5QUX6_IDILO</name>
<dbReference type="GO" id="GO:0016787">
    <property type="term" value="F:hydrolase activity"/>
    <property type="evidence" value="ECO:0007669"/>
    <property type="project" value="UniProtKB-KW"/>
</dbReference>
<keyword evidence="5" id="KW-0547">Nucleotide-binding</keyword>
<dbReference type="SMART" id="SM00388">
    <property type="entry name" value="HisKA"/>
    <property type="match status" value="1"/>
</dbReference>
<comment type="function">
    <text evidence="11">Member of the two-component regulatory system NtrB/NtrC, which controls expression of the nitrogen-regulated (ntr) genes in response to nitrogen limitation. Under conditions of nitrogen limitation, NtrB autophosphorylates and transfers the phosphoryl group to NtrC. In the presence of nitrogen, acts as a phosphatase that dephosphorylates and inactivates NtrC.</text>
</comment>
<dbReference type="HOGENOM" id="CLU_000445_114_39_6"/>
<gene>
    <name evidence="16" type="primary">glnL</name>
    <name evidence="16" type="ordered locus">IL2436</name>
</gene>
<keyword evidence="9" id="KW-0902">Two-component regulatory system</keyword>
<evidence type="ECO:0000256" key="6">
    <source>
        <dbReference type="ARBA" id="ARBA00022777"/>
    </source>
</evidence>
<accession>Q5QUX6</accession>
<dbReference type="InterPro" id="IPR035965">
    <property type="entry name" value="PAS-like_dom_sf"/>
</dbReference>
<dbReference type="Pfam" id="PF02518">
    <property type="entry name" value="HATPase_c"/>
    <property type="match status" value="1"/>
</dbReference>
<dbReference type="GO" id="GO:0000155">
    <property type="term" value="F:phosphorelay sensor kinase activity"/>
    <property type="evidence" value="ECO:0007669"/>
    <property type="project" value="InterPro"/>
</dbReference>
<evidence type="ECO:0000256" key="3">
    <source>
        <dbReference type="ARBA" id="ARBA00022553"/>
    </source>
</evidence>
<dbReference type="InterPro" id="IPR003661">
    <property type="entry name" value="HisK_dim/P_dom"/>
</dbReference>
<dbReference type="PANTHER" id="PTHR43065">
    <property type="entry name" value="SENSOR HISTIDINE KINASE"/>
    <property type="match status" value="1"/>
</dbReference>
<dbReference type="Proteomes" id="UP000001171">
    <property type="component" value="Chromosome"/>
</dbReference>
<dbReference type="Gene3D" id="1.10.287.130">
    <property type="match status" value="1"/>
</dbReference>
<dbReference type="PROSITE" id="PS50109">
    <property type="entry name" value="HIS_KIN"/>
    <property type="match status" value="1"/>
</dbReference>
<dbReference type="OrthoDB" id="9789238at2"/>
<dbReference type="CDD" id="cd00130">
    <property type="entry name" value="PAS"/>
    <property type="match status" value="1"/>
</dbReference>
<evidence type="ECO:0000256" key="10">
    <source>
        <dbReference type="ARBA" id="ARBA00023231"/>
    </source>
</evidence>
<dbReference type="GeneID" id="41337630"/>
<evidence type="ECO:0000256" key="1">
    <source>
        <dbReference type="ARBA" id="ARBA00000085"/>
    </source>
</evidence>
<proteinExistence type="predicted"/>
<keyword evidence="7" id="KW-0378">Hydrolase</keyword>
<dbReference type="InterPro" id="IPR005467">
    <property type="entry name" value="His_kinase_dom"/>
</dbReference>
<feature type="domain" description="Histidine kinase" evidence="15">
    <location>
        <begin position="150"/>
        <end position="362"/>
    </location>
</feature>
<dbReference type="InterPro" id="IPR013767">
    <property type="entry name" value="PAS_fold"/>
</dbReference>
<evidence type="ECO:0000313" key="17">
    <source>
        <dbReference type="Proteomes" id="UP000001171"/>
    </source>
</evidence>